<gene>
    <name evidence="11" type="ORF">CO2235_MP20025</name>
    <name evidence="9" type="ORF">D2917_08400</name>
    <name evidence="10" type="ORF">JTE92_00770</name>
</gene>
<evidence type="ECO:0000256" key="6">
    <source>
        <dbReference type="ARBA" id="ARBA00023098"/>
    </source>
</evidence>
<reference evidence="9 13" key="2">
    <citation type="submission" date="2018-09" db="EMBL/GenBank/DDBJ databases">
        <title>Complete genome sequence of Cupriavidus oxalaticus T2, a bacterium capable of phenol tolerance and degradation.</title>
        <authorList>
            <person name="Yan J."/>
        </authorList>
    </citation>
    <scope>NUCLEOTIDE SEQUENCE [LARGE SCALE GENOMIC DNA]</scope>
    <source>
        <strain evidence="9 13">T2</strain>
    </source>
</reference>
<dbReference type="GO" id="GO:0016042">
    <property type="term" value="P:lipid catabolic process"/>
    <property type="evidence" value="ECO:0007669"/>
    <property type="project" value="UniProtKB-KW"/>
</dbReference>
<evidence type="ECO:0000256" key="2">
    <source>
        <dbReference type="ARBA" id="ARBA00008664"/>
    </source>
</evidence>
<dbReference type="SUPFAM" id="SSF56024">
    <property type="entry name" value="Phospholipase D/nuclease"/>
    <property type="match status" value="1"/>
</dbReference>
<evidence type="ECO:0000256" key="7">
    <source>
        <dbReference type="SAM" id="SignalP"/>
    </source>
</evidence>
<geneLocation type="plasmid" evidence="12">
    <name>co2235_mp</name>
</geneLocation>
<feature type="chain" id="PRO_5044585791" description="phospholipase D" evidence="7">
    <location>
        <begin position="26"/>
        <end position="231"/>
    </location>
</feature>
<evidence type="ECO:0000313" key="10">
    <source>
        <dbReference type="EMBL" id="QRQ91516.1"/>
    </source>
</evidence>
<dbReference type="PANTHER" id="PTHR43856:SF1">
    <property type="entry name" value="MITOCHONDRIAL CARDIOLIPIN HYDROLASE"/>
    <property type="match status" value="1"/>
</dbReference>
<dbReference type="GeneID" id="303488024"/>
<evidence type="ECO:0000313" key="13">
    <source>
        <dbReference type="Proteomes" id="UP000325743"/>
    </source>
</evidence>
<keyword evidence="7" id="KW-0732">Signal</keyword>
<dbReference type="EMBL" id="CP032518">
    <property type="protein sequence ID" value="QEZ44246.1"/>
    <property type="molecule type" value="Genomic_DNA"/>
</dbReference>
<sequence length="231" mass="25049">MFRRTLLGLALAAAVSAFTSFSPFALIAHARSASGFDQVTESIANSISDTFNEAVARHLPSRAGKPVQPPEASPAPGKAFAQGSGYTLCFVPDGASCQALLINAIRSTRRQLLIQAYSFTSAPIAEAVAQAHRRGVDVRVILDKSQQSERYTSATYLKHAGVPVVIDNKPAIAHNKVMVFDDQAVFTGSFNFTKSAQERNAENGMLIRGDAAVVKAYTDNWHKRYRQSRAY</sequence>
<accession>A0A375GIA2</accession>
<dbReference type="AlphaFoldDB" id="A0A375GIA2"/>
<evidence type="ECO:0000256" key="3">
    <source>
        <dbReference type="ARBA" id="ARBA00012027"/>
    </source>
</evidence>
<comment type="similarity">
    <text evidence="2">Belongs to the phospholipase D family.</text>
</comment>
<evidence type="ECO:0000313" key="14">
    <source>
        <dbReference type="Proteomes" id="UP000623307"/>
    </source>
</evidence>
<evidence type="ECO:0000256" key="1">
    <source>
        <dbReference type="ARBA" id="ARBA00000798"/>
    </source>
</evidence>
<comment type="catalytic activity">
    <reaction evidence="1">
        <text>a 1,2-diacyl-sn-glycero-3-phosphocholine + H2O = a 1,2-diacyl-sn-glycero-3-phosphate + choline + H(+)</text>
        <dbReference type="Rhea" id="RHEA:14445"/>
        <dbReference type="ChEBI" id="CHEBI:15354"/>
        <dbReference type="ChEBI" id="CHEBI:15377"/>
        <dbReference type="ChEBI" id="CHEBI:15378"/>
        <dbReference type="ChEBI" id="CHEBI:57643"/>
        <dbReference type="ChEBI" id="CHEBI:58608"/>
        <dbReference type="EC" id="3.1.4.4"/>
    </reaction>
</comment>
<keyword evidence="6" id="KW-0443">Lipid metabolism</keyword>
<dbReference type="Proteomes" id="UP000623307">
    <property type="component" value="Chromosome 1"/>
</dbReference>
<dbReference type="Gene3D" id="3.30.870.10">
    <property type="entry name" value="Endonuclease Chain A"/>
    <property type="match status" value="1"/>
</dbReference>
<dbReference type="GO" id="GO:0004630">
    <property type="term" value="F:phospholipase D activity"/>
    <property type="evidence" value="ECO:0007669"/>
    <property type="project" value="UniProtKB-EC"/>
</dbReference>
<name>A0A375GIA2_9BURK</name>
<reference evidence="11 12" key="1">
    <citation type="submission" date="2018-01" db="EMBL/GenBank/DDBJ databases">
        <authorList>
            <person name="Clerissi C."/>
        </authorList>
    </citation>
    <scope>NUCLEOTIDE SEQUENCE [LARGE SCALE GENOMIC DNA]</scope>
    <source>
        <strain evidence="11">Cupriavidus oxalaticus LMG 2235</strain>
        <plasmid evidence="12">co2235_mp</plasmid>
    </source>
</reference>
<dbReference type="GO" id="GO:0016891">
    <property type="term" value="F:RNA endonuclease activity producing 5'-phosphomonoesters, hydrolytic mechanism"/>
    <property type="evidence" value="ECO:0007669"/>
    <property type="project" value="TreeGrafter"/>
</dbReference>
<proteinExistence type="inferred from homology"/>
<keyword evidence="5" id="KW-0442">Lipid degradation</keyword>
<dbReference type="EC" id="3.1.4.4" evidence="3"/>
<evidence type="ECO:0000256" key="5">
    <source>
        <dbReference type="ARBA" id="ARBA00022963"/>
    </source>
</evidence>
<feature type="signal peptide" evidence="7">
    <location>
        <begin position="1"/>
        <end position="25"/>
    </location>
</feature>
<evidence type="ECO:0000259" key="8">
    <source>
        <dbReference type="PROSITE" id="PS50035"/>
    </source>
</evidence>
<dbReference type="CDD" id="cd09170">
    <property type="entry name" value="PLDc_Nuc"/>
    <property type="match status" value="1"/>
</dbReference>
<dbReference type="GO" id="GO:0006793">
    <property type="term" value="P:phosphorus metabolic process"/>
    <property type="evidence" value="ECO:0007669"/>
    <property type="project" value="UniProtKB-ARBA"/>
</dbReference>
<dbReference type="OrthoDB" id="5294698at2"/>
<evidence type="ECO:0000313" key="11">
    <source>
        <dbReference type="EMBL" id="SPC19622.1"/>
    </source>
</evidence>
<dbReference type="PROSITE" id="PS50035">
    <property type="entry name" value="PLD"/>
    <property type="match status" value="1"/>
</dbReference>
<dbReference type="Pfam" id="PF13091">
    <property type="entry name" value="PLDc_2"/>
    <property type="match status" value="1"/>
</dbReference>
<keyword evidence="4" id="KW-0378">Hydrolase</keyword>
<reference evidence="10 14" key="3">
    <citation type="submission" date="2021-02" db="EMBL/GenBank/DDBJ databases">
        <title>Complete Genome Sequence of Cupriavidus oxalaticus Strain Ox1, a Soil Oxalate-Degrading Species.</title>
        <authorList>
            <person name="Palmieri F."/>
            <person name="Udriet P."/>
            <person name="Deuasquier M."/>
            <person name="Beaudoing E."/>
            <person name="Johnson S.L."/>
            <person name="Davenport K.W."/>
            <person name="Chain P.S."/>
            <person name="Bindschedler S."/>
            <person name="Junier P."/>
        </authorList>
    </citation>
    <scope>NUCLEOTIDE SEQUENCE [LARGE SCALE GENOMIC DNA]</scope>
    <source>
        <strain evidence="10 14">Ox1</strain>
    </source>
</reference>
<organism evidence="9 13">
    <name type="scientific">Cupriavidus oxalaticus</name>
    <dbReference type="NCBI Taxonomy" id="96344"/>
    <lineage>
        <taxon>Bacteria</taxon>
        <taxon>Pseudomonadati</taxon>
        <taxon>Pseudomonadota</taxon>
        <taxon>Betaproteobacteria</taxon>
        <taxon>Burkholderiales</taxon>
        <taxon>Burkholderiaceae</taxon>
        <taxon>Cupriavidus</taxon>
    </lineage>
</organism>
<keyword evidence="14" id="KW-1185">Reference proteome</keyword>
<dbReference type="Proteomes" id="UP000325743">
    <property type="component" value="Chromosome 1"/>
</dbReference>
<dbReference type="InterPro" id="IPR025202">
    <property type="entry name" value="PLD-like_dom"/>
</dbReference>
<dbReference type="InterPro" id="IPR051406">
    <property type="entry name" value="PLD_domain"/>
</dbReference>
<evidence type="ECO:0000256" key="4">
    <source>
        <dbReference type="ARBA" id="ARBA00022801"/>
    </source>
</evidence>
<dbReference type="EMBL" id="CP069811">
    <property type="protein sequence ID" value="QRQ91516.1"/>
    <property type="molecule type" value="Genomic_DNA"/>
</dbReference>
<dbReference type="SMART" id="SM00155">
    <property type="entry name" value="PLDc"/>
    <property type="match status" value="1"/>
</dbReference>
<dbReference type="InterPro" id="IPR001736">
    <property type="entry name" value="PLipase_D/transphosphatidylase"/>
</dbReference>
<dbReference type="Proteomes" id="UP000256862">
    <property type="component" value="Plasmid CO2235_mp"/>
</dbReference>
<feature type="domain" description="PLD phosphodiesterase" evidence="8">
    <location>
        <begin position="169"/>
        <end position="196"/>
    </location>
</feature>
<dbReference type="RefSeq" id="WP_063241071.1">
    <property type="nucleotide sequence ID" value="NZ_CP032518.1"/>
</dbReference>
<protein>
    <recommendedName>
        <fullName evidence="3">phospholipase D</fullName>
        <ecNumber evidence="3">3.1.4.4</ecNumber>
    </recommendedName>
</protein>
<evidence type="ECO:0000313" key="9">
    <source>
        <dbReference type="EMBL" id="QEZ44246.1"/>
    </source>
</evidence>
<dbReference type="PANTHER" id="PTHR43856">
    <property type="entry name" value="CARDIOLIPIN HYDROLASE"/>
    <property type="match status" value="1"/>
</dbReference>
<dbReference type="EMBL" id="OGUS01000137">
    <property type="protein sequence ID" value="SPC19622.1"/>
    <property type="molecule type" value="Genomic_DNA"/>
</dbReference>
<evidence type="ECO:0000313" key="12">
    <source>
        <dbReference type="Proteomes" id="UP000256862"/>
    </source>
</evidence>